<accession>G0N8P7</accession>
<dbReference type="FunCoup" id="G0N8P7">
    <property type="interactions" value="46"/>
</dbReference>
<dbReference type="GO" id="GO:0008270">
    <property type="term" value="F:zinc ion binding"/>
    <property type="evidence" value="ECO:0007669"/>
    <property type="project" value="UniProtKB-KW"/>
</dbReference>
<dbReference type="InterPro" id="IPR000315">
    <property type="entry name" value="Znf_B-box"/>
</dbReference>
<evidence type="ECO:0000313" key="9">
    <source>
        <dbReference type="Proteomes" id="UP000008068"/>
    </source>
</evidence>
<dbReference type="InterPro" id="IPR022782">
    <property type="entry name" value="AIP3-like_C"/>
</dbReference>
<dbReference type="PANTHER" id="PTHR22635">
    <property type="entry name" value="RING FINGER PROTEIN 207"/>
    <property type="match status" value="1"/>
</dbReference>
<reference evidence="9" key="1">
    <citation type="submission" date="2011-07" db="EMBL/GenBank/DDBJ databases">
        <authorList>
            <consortium name="Caenorhabditis brenneri Sequencing and Analysis Consortium"/>
            <person name="Wilson R.K."/>
        </authorList>
    </citation>
    <scope>NUCLEOTIDE SEQUENCE [LARGE SCALE GENOMIC DNA]</scope>
    <source>
        <strain evidence="9">PB2801</strain>
    </source>
</reference>
<dbReference type="GO" id="GO:0030544">
    <property type="term" value="F:Hsp70 protein binding"/>
    <property type="evidence" value="ECO:0007669"/>
    <property type="project" value="InterPro"/>
</dbReference>
<dbReference type="GO" id="GO:0044325">
    <property type="term" value="F:transmembrane transporter binding"/>
    <property type="evidence" value="ECO:0007669"/>
    <property type="project" value="TreeGrafter"/>
</dbReference>
<evidence type="ECO:0000256" key="3">
    <source>
        <dbReference type="ARBA" id="ARBA00022833"/>
    </source>
</evidence>
<evidence type="ECO:0000256" key="1">
    <source>
        <dbReference type="ARBA" id="ARBA00022723"/>
    </source>
</evidence>
<dbReference type="SMART" id="SM00184">
    <property type="entry name" value="RING"/>
    <property type="match status" value="1"/>
</dbReference>
<dbReference type="HOGENOM" id="CLU_018894_0_0_1"/>
<dbReference type="SUPFAM" id="SSF57845">
    <property type="entry name" value="B-box zinc-binding domain"/>
    <property type="match status" value="1"/>
</dbReference>
<dbReference type="InParanoid" id="G0N8P7"/>
<gene>
    <name evidence="8" type="ORF">CAEBREN_09179</name>
</gene>
<keyword evidence="1" id="KW-0479">Metal-binding</keyword>
<dbReference type="Gene3D" id="1.20.58.1540">
    <property type="entry name" value="Actin interacting protein 3, C-terminal domain"/>
    <property type="match status" value="1"/>
</dbReference>
<evidence type="ECO:0000256" key="2">
    <source>
        <dbReference type="ARBA" id="ARBA00022771"/>
    </source>
</evidence>
<dbReference type="Gene3D" id="3.30.40.10">
    <property type="entry name" value="Zinc/RING finger domain, C3HC4 (zinc finger)"/>
    <property type="match status" value="1"/>
</dbReference>
<dbReference type="AlphaFoldDB" id="G0N8P7"/>
<keyword evidence="2 4" id="KW-0863">Zinc-finger</keyword>
<feature type="region of interest" description="Disordered" evidence="5">
    <location>
        <begin position="762"/>
        <end position="783"/>
    </location>
</feature>
<evidence type="ECO:0000256" key="5">
    <source>
        <dbReference type="SAM" id="MobiDB-lite"/>
    </source>
</evidence>
<dbReference type="InterPro" id="IPR013083">
    <property type="entry name" value="Znf_RING/FYVE/PHD"/>
</dbReference>
<dbReference type="GO" id="GO:0048471">
    <property type="term" value="C:perinuclear region of cytoplasm"/>
    <property type="evidence" value="ECO:0007669"/>
    <property type="project" value="TreeGrafter"/>
</dbReference>
<dbReference type="InterPro" id="IPR001841">
    <property type="entry name" value="Znf_RING"/>
</dbReference>
<dbReference type="PANTHER" id="PTHR22635:SF0">
    <property type="entry name" value="RING FINGER PROTEIN 207"/>
    <property type="match status" value="1"/>
</dbReference>
<keyword evidence="9" id="KW-1185">Reference proteome</keyword>
<evidence type="ECO:0000313" key="8">
    <source>
        <dbReference type="EMBL" id="EGT55275.1"/>
    </source>
</evidence>
<dbReference type="SUPFAM" id="SSF57850">
    <property type="entry name" value="RING/U-box"/>
    <property type="match status" value="1"/>
</dbReference>
<name>G0N8P7_CAEBE</name>
<dbReference type="STRING" id="135651.G0N8P7"/>
<dbReference type="InterPro" id="IPR039320">
    <property type="entry name" value="RNF207"/>
</dbReference>
<proteinExistence type="predicted"/>
<evidence type="ECO:0000259" key="7">
    <source>
        <dbReference type="PROSITE" id="PS50119"/>
    </source>
</evidence>
<feature type="domain" description="B box-type" evidence="7">
    <location>
        <begin position="68"/>
        <end position="115"/>
    </location>
</feature>
<dbReference type="eggNOG" id="KOG2177">
    <property type="taxonomic scope" value="Eukaryota"/>
</dbReference>
<dbReference type="OMA" id="YEDSYRH"/>
<dbReference type="Pfam" id="PF00643">
    <property type="entry name" value="zf-B_box"/>
    <property type="match status" value="1"/>
</dbReference>
<dbReference type="EMBL" id="GL379850">
    <property type="protein sequence ID" value="EGT55275.1"/>
    <property type="molecule type" value="Genomic_DNA"/>
</dbReference>
<dbReference type="CDD" id="cd16449">
    <property type="entry name" value="RING-HC"/>
    <property type="match status" value="1"/>
</dbReference>
<evidence type="ECO:0000256" key="4">
    <source>
        <dbReference type="PROSITE-ProRule" id="PRU00024"/>
    </source>
</evidence>
<dbReference type="SMART" id="SM00336">
    <property type="entry name" value="BBOX"/>
    <property type="match status" value="2"/>
</dbReference>
<dbReference type="Gene3D" id="3.30.160.60">
    <property type="entry name" value="Classic Zinc Finger"/>
    <property type="match status" value="1"/>
</dbReference>
<dbReference type="OrthoDB" id="9049620at2759"/>
<sequence>MEENPLQCTICKNEFEEPILLSCQHTTCRKCSNGSPSCKSCSSAPSTSRSHTPQPDRLAAFLLDASKEEMEECANCEQISLPMFYCETCQQSLCLVCRNVTHQARMFSSHKIISSEERSKVYSSALCKDHNEPYILYCSDVRKLVCIQCFNGRPLEERHSFISIEQGHRMCLEKIEQAAAKLRFYQSERQEELNVRQRVLDENASNFDDARTSLYQLCQQIIDTVMTTRESLAKELVKQQEQSDEQCKRQIKEIEAVMGPVRLCLFSAQILCTSASKLDVLQLCPQLQKRISVLLDKTVDKLPVSSTPDSLEVRSDLAKALEPYLGMSAAWCPISVSREGSSSNSYKRGSGSHKALSMLSKFQATIDLAGAFGQLFGKVEHPLRQLVVQLSSISEQVLETQRDLTIRRCIIEKEDVEKIVKTCKKIEASLGMHSAALDGMQSEMQEIWQEQLDRVRRQQIMYREKVEEILNLRETARQILTAAKQLVPYVSCILNMNAMIDPKRCHPPDPAPMESICLEITGIEPNSQNRILAIEKEEENRRLNQEAKKKEELAGQTAVMKTLKHGKMKRKEMHRMMLNTNRERSPGGTDTALTSPCIRRLNTAVKEETASELDAEEFFDEIFELSGEQYEEVVDGTLTEEDRCSSALLLSMDIPIDSISPIPLEQLLGKIPLASRVTSDIGFSRGAMLQSLNDVFALQKPPTPENISVSEERNVLASAVRNAEKRKSGAGLPTNPEKEEMIEKEEVEKEIEKEKKKVIRRRVKKTEHEQSEDEVTTFTFSAPPDCPFVPQEIFDKLSESDEKLGTFEAKERVLQSLKQKMNQKNGIEECYN</sequence>
<dbReference type="Proteomes" id="UP000008068">
    <property type="component" value="Unassembled WGS sequence"/>
</dbReference>
<dbReference type="PROSITE" id="PS50089">
    <property type="entry name" value="ZF_RING_2"/>
    <property type="match status" value="1"/>
</dbReference>
<feature type="region of interest" description="Disordered" evidence="5">
    <location>
        <begin position="722"/>
        <end position="745"/>
    </location>
</feature>
<organism evidence="9">
    <name type="scientific">Caenorhabditis brenneri</name>
    <name type="common">Nematode worm</name>
    <dbReference type="NCBI Taxonomy" id="135651"/>
    <lineage>
        <taxon>Eukaryota</taxon>
        <taxon>Metazoa</taxon>
        <taxon>Ecdysozoa</taxon>
        <taxon>Nematoda</taxon>
        <taxon>Chromadorea</taxon>
        <taxon>Rhabditida</taxon>
        <taxon>Rhabditina</taxon>
        <taxon>Rhabditomorpha</taxon>
        <taxon>Rhabditoidea</taxon>
        <taxon>Rhabditidae</taxon>
        <taxon>Peloderinae</taxon>
        <taxon>Caenorhabditis</taxon>
    </lineage>
</organism>
<feature type="compositionally biased region" description="Basic and acidic residues" evidence="5">
    <location>
        <begin position="736"/>
        <end position="745"/>
    </location>
</feature>
<evidence type="ECO:0000259" key="6">
    <source>
        <dbReference type="PROSITE" id="PS50089"/>
    </source>
</evidence>
<dbReference type="Pfam" id="PF03915">
    <property type="entry name" value="AIP3"/>
    <property type="match status" value="1"/>
</dbReference>
<evidence type="ECO:0008006" key="10">
    <source>
        <dbReference type="Google" id="ProtNLM"/>
    </source>
</evidence>
<protein>
    <recommendedName>
        <fullName evidence="10">RING finger protein 207</fullName>
    </recommendedName>
</protein>
<keyword evidence="3" id="KW-0862">Zinc</keyword>
<dbReference type="PROSITE" id="PS50119">
    <property type="entry name" value="ZF_BBOX"/>
    <property type="match status" value="1"/>
</dbReference>
<dbReference type="CDD" id="cd19814">
    <property type="entry name" value="Bbox1_RNF207-like"/>
    <property type="match status" value="1"/>
</dbReference>
<feature type="domain" description="RING-type" evidence="6">
    <location>
        <begin position="8"/>
        <end position="42"/>
    </location>
</feature>